<keyword evidence="7" id="KW-1185">Reference proteome</keyword>
<proteinExistence type="predicted"/>
<feature type="domain" description="PKD/Chitinase" evidence="4">
    <location>
        <begin position="1008"/>
        <end position="1080"/>
    </location>
</feature>
<feature type="domain" description="PKD/Chitinase" evidence="4">
    <location>
        <begin position="936"/>
        <end position="1006"/>
    </location>
</feature>
<evidence type="ECO:0000256" key="2">
    <source>
        <dbReference type="ARBA" id="ARBA00023180"/>
    </source>
</evidence>
<evidence type="ECO:0008006" key="8">
    <source>
        <dbReference type="Google" id="ProtNLM"/>
    </source>
</evidence>
<dbReference type="GO" id="GO:0046872">
    <property type="term" value="F:metal ion binding"/>
    <property type="evidence" value="ECO:0007669"/>
    <property type="project" value="UniProtKB-KW"/>
</dbReference>
<feature type="domain" description="PKD/Chitinase" evidence="4">
    <location>
        <begin position="1082"/>
        <end position="1153"/>
    </location>
</feature>
<organism evidence="6 7">
    <name type="scientific">Gelidibacter salicanalis</name>
    <dbReference type="NCBI Taxonomy" id="291193"/>
    <lineage>
        <taxon>Bacteria</taxon>
        <taxon>Pseudomonadati</taxon>
        <taxon>Bacteroidota</taxon>
        <taxon>Flavobacteriia</taxon>
        <taxon>Flavobacteriales</taxon>
        <taxon>Flavobacteriaceae</taxon>
        <taxon>Gelidibacter</taxon>
    </lineage>
</organism>
<dbReference type="RefSeq" id="WP_146894316.1">
    <property type="nucleotide sequence ID" value="NZ_VORX01000012.1"/>
</dbReference>
<dbReference type="InterPro" id="IPR012334">
    <property type="entry name" value="Pectin_lyas_fold"/>
</dbReference>
<dbReference type="Proteomes" id="UP000321734">
    <property type="component" value="Unassembled WGS sequence"/>
</dbReference>
<dbReference type="InterPro" id="IPR008964">
    <property type="entry name" value="Invasin/intimin_cell_adhesion"/>
</dbReference>
<feature type="signal peptide" evidence="3">
    <location>
        <begin position="1"/>
        <end position="32"/>
    </location>
</feature>
<dbReference type="InterPro" id="IPR022409">
    <property type="entry name" value="PKD/Chitinase_dom"/>
</dbReference>
<dbReference type="Gene3D" id="2.60.40.1080">
    <property type="match status" value="1"/>
</dbReference>
<name>A0A5C7AD08_9FLAO</name>
<dbReference type="SUPFAM" id="SSF51126">
    <property type="entry name" value="Pectin lyase-like"/>
    <property type="match status" value="1"/>
</dbReference>
<dbReference type="Pfam" id="PF02368">
    <property type="entry name" value="Big_2"/>
    <property type="match status" value="1"/>
</dbReference>
<keyword evidence="1" id="KW-0479">Metal-binding</keyword>
<evidence type="ECO:0000259" key="5">
    <source>
        <dbReference type="SMART" id="SM00635"/>
    </source>
</evidence>
<evidence type="ECO:0000313" key="7">
    <source>
        <dbReference type="Proteomes" id="UP000321734"/>
    </source>
</evidence>
<dbReference type="InterPro" id="IPR003343">
    <property type="entry name" value="Big_2"/>
</dbReference>
<dbReference type="PANTHER" id="PTHR42970:SF1">
    <property type="entry name" value="PECTATE LYASE C-RELATED"/>
    <property type="match status" value="1"/>
</dbReference>
<dbReference type="Gene3D" id="2.160.20.10">
    <property type="entry name" value="Single-stranded right-handed beta-helix, Pectin lyase-like"/>
    <property type="match status" value="1"/>
</dbReference>
<feature type="domain" description="BIG2" evidence="5">
    <location>
        <begin position="494"/>
        <end position="571"/>
    </location>
</feature>
<evidence type="ECO:0000313" key="6">
    <source>
        <dbReference type="EMBL" id="TXE04839.1"/>
    </source>
</evidence>
<dbReference type="SMART" id="SM00089">
    <property type="entry name" value="PKD"/>
    <property type="match status" value="6"/>
</dbReference>
<dbReference type="InterPro" id="IPR052063">
    <property type="entry name" value="Polysaccharide_Lyase_1"/>
</dbReference>
<comment type="caution">
    <text evidence="6">The sequence shown here is derived from an EMBL/GenBank/DDBJ whole genome shotgun (WGS) entry which is preliminary data.</text>
</comment>
<sequence>MKFLHYPLNLRQKFNPSSLIFLLFFFSLSLNAQQLAFPDAYGAGAYAKGGRGGKVVHVTSLLDVKESDSRYVGTLRWALKGAENKRVSRTIVFDVSGIINLNSDLYVSNSPGDEGGYAHGVTIAGQSAPLGGITITGAKIKIKGINDFVIRYVKFRSTGDYDGCLSIGYADNLILDHLSGSHTPDIIFSVTSNGGTYATNHTIQNCLMSNAKNGLIIGDSHFVNKVPEIPYGSVSIYKNAYYNVGWRIPAKFGGSGSFDVINNVAHNWSARLMRFDPYNYKLNHIGNYYQSGYSSISSKFNKLQKTWVGYFNMSPKIYQEDNYYSEDVRPPGYEDNKSLDWTVFYSKTDTDKIDFDNWFVSNRLPIQGRKMPILSSHSVKDDVLNLVGSSQYIKDDGTVGFYRDKYDSHSVNGIATKDVSTSRGETIEKPVISQSTKRPKNFYINNAHIPEVWFSAHVPKGQDHNDIAPTGYTWLEMYLNQVDGAVDHTNVSAKDITVKVPKDFSGLYSSETVKLEVVFTPANTTNKNGVWSSKDNAIATVDKNGVVTGVAPGKVSISFTAADGGHKDAVTITVFPKALQASAGIDQQICKGESTTLKASGGTDYVWSTGETTESIKVTPKTTTTYTVKVSDKNGQSEEAKVMVTVNALPVIDAGKDITITSGKVVSLSATGAKTYKWSTGDKGETISVSPKSTQTYTVTGMINGCEATDTVKVIVLESPKVVADAGKDQNICKGSSTTLKATGGSTYLWNTGATTASIDVAPEETTTYTVKAFDSTGDNSDTDNVTITVNSLTIDAGKDITITAGESVKLTAKGAETYKWGTGETNASITVSPKATKIYTVTGTSNKCMATDTVKVTVINTVEVVANAGADQTICAGTSTTLIASGGSSYLWTNGATTSTIKVAPKETTLYKVTVYDSTGKKSDTDDVIIKVNPLPLVHAGSDRTITSGESIELTATGAKTYKWSTGGTSASITVNPAATTTYTVTGRLNGCEVTDTVTVIVKKAESTSVTANAGEDQSICEGSSVTLTATGGSSYIWSTGDKTQSITFKPGQTATYTVTAYDITGKKSDRDEVRVSVNPSAKVNAGKDVTINAGDKVTLSATGAKYFMWSTGDKTSTTTVRPTATTTYSVRGTNDDGCEGTDTVKVIVKKEESTSVKANAGEDQSICEGSSVTLTATGGSSYIWSTGDKTQSITFKPGQTATYTVTAYDSTGKKSDRDEVRVSVNPSAKVNAGKDVTINAGDKVTLSATGAKYFKWSTGDKTSTTTVRPTATTTYSVRGTNDDGCEGTDTVTVIVKKEESTSVTANAGEDQSICEGSSVTLTATGGSSYIWST</sequence>
<feature type="chain" id="PRO_5022794330" description="BIG2 domain-containing protein" evidence="3">
    <location>
        <begin position="33"/>
        <end position="1335"/>
    </location>
</feature>
<dbReference type="InterPro" id="IPR011050">
    <property type="entry name" value="Pectin_lyase_fold/virulence"/>
</dbReference>
<dbReference type="SUPFAM" id="SSF49373">
    <property type="entry name" value="Invasin/intimin cell-adhesion fragments"/>
    <property type="match status" value="1"/>
</dbReference>
<evidence type="ECO:0000256" key="1">
    <source>
        <dbReference type="ARBA" id="ARBA00022723"/>
    </source>
</evidence>
<reference evidence="6 7" key="1">
    <citation type="submission" date="2019-08" db="EMBL/GenBank/DDBJ databases">
        <title>Genome sequence of Gelidibacter salicanalis IC162T.</title>
        <authorList>
            <person name="Bowman J.P."/>
        </authorList>
    </citation>
    <scope>NUCLEOTIDE SEQUENCE [LARGE SCALE GENOMIC DNA]</scope>
    <source>
        <strain evidence="6 7">IC162</strain>
    </source>
</reference>
<feature type="domain" description="PKD/Chitinase" evidence="4">
    <location>
        <begin position="1221"/>
        <end position="1300"/>
    </location>
</feature>
<gene>
    <name evidence="6" type="ORF">ES711_16000</name>
</gene>
<feature type="non-terminal residue" evidence="6">
    <location>
        <position position="1335"/>
    </location>
</feature>
<evidence type="ECO:0000259" key="4">
    <source>
        <dbReference type="SMART" id="SM00089"/>
    </source>
</evidence>
<dbReference type="OrthoDB" id="9765926at2"/>
<keyword evidence="2" id="KW-0325">Glycoprotein</keyword>
<dbReference type="SMART" id="SM00635">
    <property type="entry name" value="BID_2"/>
    <property type="match status" value="1"/>
</dbReference>
<feature type="domain" description="PKD/Chitinase" evidence="4">
    <location>
        <begin position="794"/>
        <end position="862"/>
    </location>
</feature>
<protein>
    <recommendedName>
        <fullName evidence="8">BIG2 domain-containing protein</fullName>
    </recommendedName>
</protein>
<evidence type="ECO:0000256" key="3">
    <source>
        <dbReference type="SAM" id="SignalP"/>
    </source>
</evidence>
<dbReference type="PANTHER" id="PTHR42970">
    <property type="entry name" value="PECTATE LYASE C-RELATED"/>
    <property type="match status" value="1"/>
</dbReference>
<accession>A0A5C7AD08</accession>
<keyword evidence="3" id="KW-0732">Signal</keyword>
<dbReference type="EMBL" id="VORX01000012">
    <property type="protein sequence ID" value="TXE04839.1"/>
    <property type="molecule type" value="Genomic_DNA"/>
</dbReference>
<feature type="domain" description="PKD/Chitinase" evidence="4">
    <location>
        <begin position="642"/>
        <end position="719"/>
    </location>
</feature>